<keyword evidence="1" id="KW-1185">Reference proteome</keyword>
<proteinExistence type="predicted"/>
<dbReference type="PANTHER" id="PTHR34005:SF7">
    <property type="entry name" value="PROTEIN CBG26726"/>
    <property type="match status" value="1"/>
</dbReference>
<protein>
    <submittedName>
        <fullName evidence="2">Piwi domain-containing protein</fullName>
    </submittedName>
</protein>
<dbReference type="STRING" id="1561998.A0A1I7TBM6"/>
<name>A0A1I7TBM6_9PELO</name>
<reference evidence="2" key="1">
    <citation type="submission" date="2016-11" db="UniProtKB">
        <authorList>
            <consortium name="WormBaseParasite"/>
        </authorList>
    </citation>
    <scope>IDENTIFICATION</scope>
</reference>
<dbReference type="WBParaSite" id="Csp11.Scaffold574.g4357.t1">
    <property type="protein sequence ID" value="Csp11.Scaffold574.g4357.t1"/>
    <property type="gene ID" value="Csp11.Scaffold574.g4357"/>
</dbReference>
<dbReference type="AlphaFoldDB" id="A0A1I7TBM6"/>
<dbReference type="Proteomes" id="UP000095282">
    <property type="component" value="Unplaced"/>
</dbReference>
<accession>A0A1I7TBM6</accession>
<organism evidence="1 2">
    <name type="scientific">Caenorhabditis tropicalis</name>
    <dbReference type="NCBI Taxonomy" id="1561998"/>
    <lineage>
        <taxon>Eukaryota</taxon>
        <taxon>Metazoa</taxon>
        <taxon>Ecdysozoa</taxon>
        <taxon>Nematoda</taxon>
        <taxon>Chromadorea</taxon>
        <taxon>Rhabditida</taxon>
        <taxon>Rhabditina</taxon>
        <taxon>Rhabditomorpha</taxon>
        <taxon>Rhabditoidea</taxon>
        <taxon>Rhabditidae</taxon>
        <taxon>Peloderinae</taxon>
        <taxon>Caenorhabditis</taxon>
    </lineage>
</organism>
<evidence type="ECO:0000313" key="2">
    <source>
        <dbReference type="WBParaSite" id="Csp11.Scaffold574.g4357.t1"/>
    </source>
</evidence>
<dbReference type="PANTHER" id="PTHR34005">
    <property type="entry name" value="PROTEIN CBG15054-RELATED"/>
    <property type="match status" value="1"/>
</dbReference>
<evidence type="ECO:0000313" key="1">
    <source>
        <dbReference type="Proteomes" id="UP000095282"/>
    </source>
</evidence>
<dbReference type="eggNOG" id="KOG4297">
    <property type="taxonomic scope" value="Eukaryota"/>
</dbReference>
<sequence>MSLLSRMLCWPYVRFENEEPAPYNSPFCYPTRRPDAERYQYQQDLDLYPITDSYFVSEYTQYITSRMILHHPSGQKLISICLGPEGADFAQPQYLRRVEAAMIKWSRGYDGVLPAVNAAIGLPKNTISVSIAERKFSCGDDPHVFIYNNPKPRDTFLTYQMLRDGFQITHFNHVREVSVPAGSVFFVQSNGKKHELEKKEITMSITSTACENGYRWVRTIVDEKAMKWPTRSYLVEPVSQAVKGELLGTTCYAYALRPNINLNFPAYIHQIIKGYPKTDAPYLPDILAKIVASEKIKTTNGRPVFGFKTATKGAVLANPLCLEMIEGRLLGWFKQVSAVKEYLDHNPLPRNTVAVSMALNNFKLGPDCNDFWPGELKELPAGAYFVYQKLSENLQATFYNDNGVEFLAGLCYYPETGGHPELVENDRALIYLALASADYWPRKKREKCRTFKHQQKYGRYCTKAGRRVVVEADSQYGVGRHFDYDHLEMKFVHVSCDECLKDFLEGEDTHQMRVVLKKDTDSVVYQPVLNTVAEEDDEDSKKNN</sequence>